<accession>A0A1H9CLC0</accession>
<dbReference type="OrthoDB" id="9788209at2"/>
<dbReference type="CDD" id="cd06294">
    <property type="entry name" value="PBP1_MalR-like"/>
    <property type="match status" value="1"/>
</dbReference>
<dbReference type="CDD" id="cd01392">
    <property type="entry name" value="HTH_LacI"/>
    <property type="match status" value="1"/>
</dbReference>
<dbReference type="GO" id="GO:0000976">
    <property type="term" value="F:transcription cis-regulatory region binding"/>
    <property type="evidence" value="ECO:0007669"/>
    <property type="project" value="TreeGrafter"/>
</dbReference>
<evidence type="ECO:0000256" key="1">
    <source>
        <dbReference type="ARBA" id="ARBA00023015"/>
    </source>
</evidence>
<dbReference type="SUPFAM" id="SSF47413">
    <property type="entry name" value="lambda repressor-like DNA-binding domains"/>
    <property type="match status" value="1"/>
</dbReference>
<keyword evidence="1" id="KW-0805">Transcription regulation</keyword>
<dbReference type="InterPro" id="IPR000843">
    <property type="entry name" value="HTH_LacI"/>
</dbReference>
<evidence type="ECO:0000313" key="5">
    <source>
        <dbReference type="EMBL" id="SEQ01995.1"/>
    </source>
</evidence>
<protein>
    <submittedName>
        <fullName evidence="5">Transcriptional regulator, LacI family</fullName>
    </submittedName>
</protein>
<dbReference type="GO" id="GO:0003700">
    <property type="term" value="F:DNA-binding transcription factor activity"/>
    <property type="evidence" value="ECO:0007669"/>
    <property type="project" value="TreeGrafter"/>
</dbReference>
<dbReference type="AlphaFoldDB" id="A0A1H9CLC0"/>
<gene>
    <name evidence="5" type="ORF">SAMN05216362_105101</name>
</gene>
<organism evidence="5 6">
    <name type="scientific">Piscibacillus halophilus</name>
    <dbReference type="NCBI Taxonomy" id="571933"/>
    <lineage>
        <taxon>Bacteria</taxon>
        <taxon>Bacillati</taxon>
        <taxon>Bacillota</taxon>
        <taxon>Bacilli</taxon>
        <taxon>Bacillales</taxon>
        <taxon>Bacillaceae</taxon>
        <taxon>Piscibacillus</taxon>
    </lineage>
</organism>
<keyword evidence="2" id="KW-0238">DNA-binding</keyword>
<dbReference type="STRING" id="571933.SAMN05216362_105101"/>
<dbReference type="Pfam" id="PF00356">
    <property type="entry name" value="LacI"/>
    <property type="match status" value="1"/>
</dbReference>
<evidence type="ECO:0000256" key="3">
    <source>
        <dbReference type="ARBA" id="ARBA00023163"/>
    </source>
</evidence>
<dbReference type="Gene3D" id="3.40.50.2300">
    <property type="match status" value="2"/>
</dbReference>
<sequence>MAVTIKDVAKKANVSTATVSRVISNNPRISEQTKQKVRKIMEEMGYHPNFQARNLVVNKTQTLGVVMANSTTLLLQNPFFPEVLRGISANAHDNKYGLYLTTGTTETEIYEEVVAMTQGRRVDGIILLYSRKNDPIMNYLIDQEFPFTLVGRPEHHHSDISFVDNDNVENARNVSRHLIDFGHERIAYFGYDNEFIVSHDRLKGYKEALAKAEIPYRNEYIVKQKTLQGNEKELLKQLIHLDEPPTALITHDDLIAYELIRYLSDFELKVPNDISIIGFNNHKISEHLDPPLSTVDISIYDLGFEATRLLINRIHQPNRSAEQIIVPSTLIKRGSCRNL</sequence>
<dbReference type="RefSeq" id="WP_091772827.1">
    <property type="nucleotide sequence ID" value="NZ_FOES01000005.1"/>
</dbReference>
<proteinExistence type="predicted"/>
<dbReference type="SUPFAM" id="SSF53822">
    <property type="entry name" value="Periplasmic binding protein-like I"/>
    <property type="match status" value="1"/>
</dbReference>
<dbReference type="InterPro" id="IPR028082">
    <property type="entry name" value="Peripla_BP_I"/>
</dbReference>
<dbReference type="Gene3D" id="1.10.260.40">
    <property type="entry name" value="lambda repressor-like DNA-binding domains"/>
    <property type="match status" value="1"/>
</dbReference>
<name>A0A1H9CLC0_9BACI</name>
<dbReference type="PANTHER" id="PTHR30146:SF109">
    <property type="entry name" value="HTH-TYPE TRANSCRIPTIONAL REGULATOR GALS"/>
    <property type="match status" value="1"/>
</dbReference>
<dbReference type="SMART" id="SM00354">
    <property type="entry name" value="HTH_LACI"/>
    <property type="match status" value="1"/>
</dbReference>
<evidence type="ECO:0000259" key="4">
    <source>
        <dbReference type="PROSITE" id="PS50932"/>
    </source>
</evidence>
<evidence type="ECO:0000313" key="6">
    <source>
        <dbReference type="Proteomes" id="UP000199427"/>
    </source>
</evidence>
<dbReference type="EMBL" id="FOES01000005">
    <property type="protein sequence ID" value="SEQ01995.1"/>
    <property type="molecule type" value="Genomic_DNA"/>
</dbReference>
<dbReference type="Proteomes" id="UP000199427">
    <property type="component" value="Unassembled WGS sequence"/>
</dbReference>
<dbReference type="PRINTS" id="PR00036">
    <property type="entry name" value="HTHLACI"/>
</dbReference>
<dbReference type="PANTHER" id="PTHR30146">
    <property type="entry name" value="LACI-RELATED TRANSCRIPTIONAL REPRESSOR"/>
    <property type="match status" value="1"/>
</dbReference>
<dbReference type="InterPro" id="IPR010982">
    <property type="entry name" value="Lambda_DNA-bd_dom_sf"/>
</dbReference>
<feature type="domain" description="HTH lacI-type" evidence="4">
    <location>
        <begin position="3"/>
        <end position="57"/>
    </location>
</feature>
<dbReference type="PROSITE" id="PS00356">
    <property type="entry name" value="HTH_LACI_1"/>
    <property type="match status" value="1"/>
</dbReference>
<dbReference type="PROSITE" id="PS50932">
    <property type="entry name" value="HTH_LACI_2"/>
    <property type="match status" value="1"/>
</dbReference>
<keyword evidence="6" id="KW-1185">Reference proteome</keyword>
<evidence type="ECO:0000256" key="2">
    <source>
        <dbReference type="ARBA" id="ARBA00023125"/>
    </source>
</evidence>
<dbReference type="InterPro" id="IPR046335">
    <property type="entry name" value="LacI/GalR-like_sensor"/>
</dbReference>
<dbReference type="Pfam" id="PF13377">
    <property type="entry name" value="Peripla_BP_3"/>
    <property type="match status" value="1"/>
</dbReference>
<keyword evidence="3" id="KW-0804">Transcription</keyword>
<reference evidence="5 6" key="1">
    <citation type="submission" date="2016-10" db="EMBL/GenBank/DDBJ databases">
        <authorList>
            <person name="de Groot N.N."/>
        </authorList>
    </citation>
    <scope>NUCLEOTIDE SEQUENCE [LARGE SCALE GENOMIC DNA]</scope>
    <source>
        <strain evidence="5 6">DSM 21633</strain>
    </source>
</reference>